<evidence type="ECO:0000256" key="10">
    <source>
        <dbReference type="ARBA" id="ARBA00023157"/>
    </source>
</evidence>
<dbReference type="GO" id="GO:0005576">
    <property type="term" value="C:extracellular region"/>
    <property type="evidence" value="ECO:0007669"/>
    <property type="project" value="UniProtKB-SubCell"/>
</dbReference>
<evidence type="ECO:0000256" key="4">
    <source>
        <dbReference type="ARBA" id="ARBA00022723"/>
    </source>
</evidence>
<dbReference type="Gene3D" id="2.70.50.70">
    <property type="match status" value="1"/>
</dbReference>
<dbReference type="Pfam" id="PF03443">
    <property type="entry name" value="AA9"/>
    <property type="match status" value="1"/>
</dbReference>
<gene>
    <name evidence="18" type="ORF">B9Z65_6374</name>
</gene>
<keyword evidence="5 16" id="KW-0732">Signal</keyword>
<comment type="similarity">
    <text evidence="13">Belongs to the polysaccharide monooxygenase AA9 family.</text>
</comment>
<evidence type="ECO:0000256" key="8">
    <source>
        <dbReference type="ARBA" id="ARBA00023008"/>
    </source>
</evidence>
<evidence type="ECO:0000256" key="5">
    <source>
        <dbReference type="ARBA" id="ARBA00022729"/>
    </source>
</evidence>
<evidence type="ECO:0000256" key="12">
    <source>
        <dbReference type="ARBA" id="ARBA00023326"/>
    </source>
</evidence>
<keyword evidence="9" id="KW-0503">Monooxygenase</keyword>
<dbReference type="InterPro" id="IPR049892">
    <property type="entry name" value="AA9"/>
</dbReference>
<keyword evidence="6" id="KW-0136">Cellulose degradation</keyword>
<dbReference type="EMBL" id="NHZQ01000060">
    <property type="protein sequence ID" value="PSK56750.1"/>
    <property type="molecule type" value="Genomic_DNA"/>
</dbReference>
<keyword evidence="19" id="KW-1185">Reference proteome</keyword>
<keyword evidence="8" id="KW-0186">Copper</keyword>
<dbReference type="AlphaFoldDB" id="A0A2P8A8F9"/>
<evidence type="ECO:0000256" key="1">
    <source>
        <dbReference type="ARBA" id="ARBA00001973"/>
    </source>
</evidence>
<organism evidence="18 19">
    <name type="scientific">Elsinoe australis</name>
    <dbReference type="NCBI Taxonomy" id="40998"/>
    <lineage>
        <taxon>Eukaryota</taxon>
        <taxon>Fungi</taxon>
        <taxon>Dikarya</taxon>
        <taxon>Ascomycota</taxon>
        <taxon>Pezizomycotina</taxon>
        <taxon>Dothideomycetes</taxon>
        <taxon>Dothideomycetidae</taxon>
        <taxon>Myriangiales</taxon>
        <taxon>Elsinoaceae</taxon>
        <taxon>Elsinoe</taxon>
    </lineage>
</organism>
<evidence type="ECO:0000256" key="11">
    <source>
        <dbReference type="ARBA" id="ARBA00023277"/>
    </source>
</evidence>
<dbReference type="GO" id="GO:0030245">
    <property type="term" value="P:cellulose catabolic process"/>
    <property type="evidence" value="ECO:0007669"/>
    <property type="project" value="UniProtKB-KW"/>
</dbReference>
<dbReference type="PANTHER" id="PTHR33353">
    <property type="entry name" value="PUTATIVE (AFU_ORTHOLOGUE AFUA_1G12560)-RELATED"/>
    <property type="match status" value="1"/>
</dbReference>
<name>A0A2P8A8F9_9PEZI</name>
<dbReference type="GO" id="GO:0046872">
    <property type="term" value="F:metal ion binding"/>
    <property type="evidence" value="ECO:0007669"/>
    <property type="project" value="UniProtKB-KW"/>
</dbReference>
<evidence type="ECO:0000256" key="15">
    <source>
        <dbReference type="ARBA" id="ARBA00047174"/>
    </source>
</evidence>
<keyword evidence="12" id="KW-0624">Polysaccharide degradation</keyword>
<evidence type="ECO:0000256" key="14">
    <source>
        <dbReference type="ARBA" id="ARBA00045077"/>
    </source>
</evidence>
<sequence length="253" mass="27516">MRFAGTLAAVVSSVSLATAHGIVDTIWGGGQVWSGKAPWQDVYSPGWSAENNDYGYVWDVKNVNMTCHRGAKPGTQFIPLAAGSNVKLHWSGEWPHPGPVLSYLARCPGSCTNVNPNDLKFFKIAHSGLLKNPNASSTDLYWAANKVRDNQNNAVVKIPTNIKAGNYVLRHEIIALHSAFNETGVQFYPQCVNLKINGGGDLQPTGIPATQLYGQRDPGILINIYWPIPTSYAIPGPKIAAGLQFKQKKKFMA</sequence>
<keyword evidence="4" id="KW-0479">Metal-binding</keyword>
<evidence type="ECO:0000259" key="17">
    <source>
        <dbReference type="Pfam" id="PF03443"/>
    </source>
</evidence>
<dbReference type="EC" id="1.14.99.56" evidence="15"/>
<evidence type="ECO:0000313" key="19">
    <source>
        <dbReference type="Proteomes" id="UP000243723"/>
    </source>
</evidence>
<dbReference type="STRING" id="40998.A0A2P8A8F9"/>
<reference evidence="18 19" key="1">
    <citation type="submission" date="2017-05" db="EMBL/GenBank/DDBJ databases">
        <title>Draft genome sequence of Elsinoe australis.</title>
        <authorList>
            <person name="Cheng Q."/>
        </authorList>
    </citation>
    <scope>NUCLEOTIDE SEQUENCE [LARGE SCALE GENOMIC DNA]</scope>
    <source>
        <strain evidence="18 19">NL1</strain>
    </source>
</reference>
<comment type="catalytic activity">
    <reaction evidence="14">
        <text>[(1-&gt;4)-beta-D-glucosyl]n+m + reduced acceptor + O2 = 4-dehydro-beta-D-glucosyl-[(1-&gt;4)-beta-D-glucosyl]n-1 + [(1-&gt;4)-beta-D-glucosyl]m + acceptor + H2O.</text>
        <dbReference type="EC" id="1.14.99.56"/>
    </reaction>
</comment>
<dbReference type="GO" id="GO:0004497">
    <property type="term" value="F:monooxygenase activity"/>
    <property type="evidence" value="ECO:0007669"/>
    <property type="project" value="UniProtKB-KW"/>
</dbReference>
<evidence type="ECO:0000256" key="3">
    <source>
        <dbReference type="ARBA" id="ARBA00022525"/>
    </source>
</evidence>
<evidence type="ECO:0000256" key="7">
    <source>
        <dbReference type="ARBA" id="ARBA00023002"/>
    </source>
</evidence>
<keyword evidence="7" id="KW-0560">Oxidoreductase</keyword>
<dbReference type="PANTHER" id="PTHR33353:SF10">
    <property type="entry name" value="ENDO-BETA-1,4-GLUCANASE D"/>
    <property type="match status" value="1"/>
</dbReference>
<feature type="signal peptide" evidence="16">
    <location>
        <begin position="1"/>
        <end position="19"/>
    </location>
</feature>
<dbReference type="InterPro" id="IPR005103">
    <property type="entry name" value="AA9_LPMO"/>
</dbReference>
<evidence type="ECO:0000256" key="2">
    <source>
        <dbReference type="ARBA" id="ARBA00004613"/>
    </source>
</evidence>
<keyword evidence="3" id="KW-0964">Secreted</keyword>
<evidence type="ECO:0000256" key="16">
    <source>
        <dbReference type="SAM" id="SignalP"/>
    </source>
</evidence>
<proteinExistence type="inferred from homology"/>
<dbReference type="Proteomes" id="UP000243723">
    <property type="component" value="Unassembled WGS sequence"/>
</dbReference>
<keyword evidence="10" id="KW-1015">Disulfide bond</keyword>
<evidence type="ECO:0000256" key="6">
    <source>
        <dbReference type="ARBA" id="ARBA00023001"/>
    </source>
</evidence>
<keyword evidence="11" id="KW-0119">Carbohydrate metabolism</keyword>
<evidence type="ECO:0000313" key="18">
    <source>
        <dbReference type="EMBL" id="PSK56750.1"/>
    </source>
</evidence>
<feature type="domain" description="Auxiliary Activity family 9 catalytic" evidence="17">
    <location>
        <begin position="20"/>
        <end position="232"/>
    </location>
</feature>
<dbReference type="OrthoDB" id="4849160at2759"/>
<comment type="caution">
    <text evidence="18">The sequence shown here is derived from an EMBL/GenBank/DDBJ whole genome shotgun (WGS) entry which is preliminary data.</text>
</comment>
<comment type="subcellular location">
    <subcellularLocation>
        <location evidence="2">Secreted</location>
    </subcellularLocation>
</comment>
<dbReference type="CDD" id="cd21175">
    <property type="entry name" value="LPMO_AA9"/>
    <property type="match status" value="1"/>
</dbReference>
<comment type="cofactor">
    <cofactor evidence="1">
        <name>Cu(2+)</name>
        <dbReference type="ChEBI" id="CHEBI:29036"/>
    </cofactor>
</comment>
<protein>
    <recommendedName>
        <fullName evidence="15">lytic cellulose monooxygenase (C4-dehydrogenating)</fullName>
        <ecNumber evidence="15">1.14.99.56</ecNumber>
    </recommendedName>
</protein>
<feature type="chain" id="PRO_5015158047" description="lytic cellulose monooxygenase (C4-dehydrogenating)" evidence="16">
    <location>
        <begin position="20"/>
        <end position="253"/>
    </location>
</feature>
<accession>A0A2P8A8F9</accession>
<evidence type="ECO:0000256" key="13">
    <source>
        <dbReference type="ARBA" id="ARBA00044502"/>
    </source>
</evidence>
<evidence type="ECO:0000256" key="9">
    <source>
        <dbReference type="ARBA" id="ARBA00023033"/>
    </source>
</evidence>